<dbReference type="Gene3D" id="3.40.50.620">
    <property type="entry name" value="HUPs"/>
    <property type="match status" value="1"/>
</dbReference>
<sequence>MENIFVIAEHRQGEIRDITFEMLNLGNSLAKENDMTVTSVLLGKDTGDIQEKLQKASDRVLVMDAPELADYNADYYLAALEGIIKEKTPRLVLIGHTSAGMDLAPPLSVRTGAPLATDCMDVRLTGDTLEATRQVFGGKINAELSLKPSATYMVTVRPGCFPDAGDLGKSAETDTIPVPEWTNLRGRHFLEYLTSETEDVDIAAADILVSVGRGIGKPENIPMVEEFATAIGATVSCSRPVADKEWLPKSRQVGVSGKTVKPKIYIALGISGAFQHQAGMKNADTIIAVNTDAAAPIFSVAHYGIVGDLLQVIPVLTEKFKNA</sequence>
<keyword evidence="8" id="KW-1185">Reference proteome</keyword>
<dbReference type="Pfam" id="PF01012">
    <property type="entry name" value="ETF"/>
    <property type="match status" value="1"/>
</dbReference>
<dbReference type="GO" id="GO:0050660">
    <property type="term" value="F:flavin adenine dinucleotide binding"/>
    <property type="evidence" value="ECO:0007669"/>
    <property type="project" value="InterPro"/>
</dbReference>
<dbReference type="PANTHER" id="PTHR43153:SF1">
    <property type="entry name" value="ELECTRON TRANSFER FLAVOPROTEIN SUBUNIT ALPHA, MITOCHONDRIAL"/>
    <property type="match status" value="1"/>
</dbReference>
<dbReference type="InterPro" id="IPR033947">
    <property type="entry name" value="ETF_alpha_N"/>
</dbReference>
<keyword evidence="2" id="KW-0813">Transport</keyword>
<dbReference type="InterPro" id="IPR014730">
    <property type="entry name" value="ETF_a/b_N"/>
</dbReference>
<dbReference type="PANTHER" id="PTHR43153">
    <property type="entry name" value="ELECTRON TRANSFER FLAVOPROTEIN ALPHA"/>
    <property type="match status" value="1"/>
</dbReference>
<feature type="binding site" evidence="5">
    <location>
        <begin position="238"/>
        <end position="239"/>
    </location>
    <ligand>
        <name>FAD</name>
        <dbReference type="ChEBI" id="CHEBI:57692"/>
    </ligand>
</feature>
<evidence type="ECO:0000256" key="2">
    <source>
        <dbReference type="ARBA" id="ARBA00022448"/>
    </source>
</evidence>
<dbReference type="SMART" id="SM00893">
    <property type="entry name" value="ETF"/>
    <property type="match status" value="1"/>
</dbReference>
<reference evidence="7" key="1">
    <citation type="journal article" date="2021" name="Microb. Physiol.">
        <title>Proteogenomic Insights into the Physiology of Marine, Sulfate-Reducing, Filamentous Desulfonema limicola and Desulfonema magnum.</title>
        <authorList>
            <person name="Schnaars V."/>
            <person name="Wohlbrand L."/>
            <person name="Scheve S."/>
            <person name="Hinrichs C."/>
            <person name="Reinhardt R."/>
            <person name="Rabus R."/>
        </authorList>
    </citation>
    <scope>NUCLEOTIDE SEQUENCE</scope>
    <source>
        <strain evidence="7">4be13</strain>
    </source>
</reference>
<protein>
    <submittedName>
        <fullName evidence="7">Electron transfer flavoprotein, subunit alpha</fullName>
    </submittedName>
</protein>
<evidence type="ECO:0000256" key="3">
    <source>
        <dbReference type="ARBA" id="ARBA00022630"/>
    </source>
</evidence>
<dbReference type="GO" id="GO:0009055">
    <property type="term" value="F:electron transfer activity"/>
    <property type="evidence" value="ECO:0007669"/>
    <property type="project" value="InterPro"/>
</dbReference>
<feature type="domain" description="Electron transfer flavoprotein alpha/beta-subunit N-terminal" evidence="6">
    <location>
        <begin position="4"/>
        <end position="190"/>
    </location>
</feature>
<keyword evidence="5" id="KW-0274">FAD</keyword>
<comment type="similarity">
    <text evidence="1">Belongs to the ETF alpha-subunit/FixB family.</text>
</comment>
<name>A0A975GQH6_9BACT</name>
<feature type="binding site" evidence="5">
    <location>
        <position position="213"/>
    </location>
    <ligand>
        <name>FAD</name>
        <dbReference type="ChEBI" id="CHEBI:57692"/>
    </ligand>
</feature>
<evidence type="ECO:0000259" key="6">
    <source>
        <dbReference type="SMART" id="SM00893"/>
    </source>
</evidence>
<dbReference type="AlphaFoldDB" id="A0A975GQH6"/>
<dbReference type="SUPFAM" id="SSF52402">
    <property type="entry name" value="Adenine nucleotide alpha hydrolases-like"/>
    <property type="match status" value="1"/>
</dbReference>
<dbReference type="InterPro" id="IPR014729">
    <property type="entry name" value="Rossmann-like_a/b/a_fold"/>
</dbReference>
<evidence type="ECO:0000313" key="8">
    <source>
        <dbReference type="Proteomes" id="UP000663722"/>
    </source>
</evidence>
<dbReference type="PIRSF" id="PIRSF000089">
    <property type="entry name" value="Electra_flavoP_a"/>
    <property type="match status" value="1"/>
</dbReference>
<dbReference type="CDD" id="cd01715">
    <property type="entry name" value="ETF_alpha"/>
    <property type="match status" value="1"/>
</dbReference>
<dbReference type="InterPro" id="IPR029035">
    <property type="entry name" value="DHS-like_NAD/FAD-binding_dom"/>
</dbReference>
<dbReference type="EMBL" id="CP061800">
    <property type="protein sequence ID" value="QTA90056.1"/>
    <property type="molecule type" value="Genomic_DNA"/>
</dbReference>
<dbReference type="Proteomes" id="UP000663722">
    <property type="component" value="Chromosome"/>
</dbReference>
<feature type="binding site" evidence="5">
    <location>
        <begin position="252"/>
        <end position="256"/>
    </location>
    <ligand>
        <name>FAD</name>
        <dbReference type="ChEBI" id="CHEBI:57692"/>
    </ligand>
</feature>
<evidence type="ECO:0000256" key="4">
    <source>
        <dbReference type="ARBA" id="ARBA00022982"/>
    </source>
</evidence>
<dbReference type="KEGG" id="dmm:dnm_061170"/>
<keyword evidence="4" id="KW-0249">Electron transport</keyword>
<dbReference type="InterPro" id="IPR014731">
    <property type="entry name" value="ETF_asu_C"/>
</dbReference>
<dbReference type="InterPro" id="IPR001308">
    <property type="entry name" value="ETF_a/FixB"/>
</dbReference>
<organism evidence="7 8">
    <name type="scientific">Desulfonema magnum</name>
    <dbReference type="NCBI Taxonomy" id="45655"/>
    <lineage>
        <taxon>Bacteria</taxon>
        <taxon>Pseudomonadati</taxon>
        <taxon>Thermodesulfobacteriota</taxon>
        <taxon>Desulfobacteria</taxon>
        <taxon>Desulfobacterales</taxon>
        <taxon>Desulfococcaceae</taxon>
        <taxon>Desulfonema</taxon>
    </lineage>
</organism>
<dbReference type="GO" id="GO:0033539">
    <property type="term" value="P:fatty acid beta-oxidation using acyl-CoA dehydrogenase"/>
    <property type="evidence" value="ECO:0007669"/>
    <property type="project" value="TreeGrafter"/>
</dbReference>
<evidence type="ECO:0000256" key="1">
    <source>
        <dbReference type="ARBA" id="ARBA00005817"/>
    </source>
</evidence>
<keyword evidence="3" id="KW-0285">Flavoprotein</keyword>
<dbReference type="Pfam" id="PF00766">
    <property type="entry name" value="ETF_alpha"/>
    <property type="match status" value="1"/>
</dbReference>
<feature type="binding site" evidence="5">
    <location>
        <begin position="269"/>
        <end position="276"/>
    </location>
    <ligand>
        <name>FAD</name>
        <dbReference type="ChEBI" id="CHEBI:57692"/>
    </ligand>
</feature>
<evidence type="ECO:0000313" key="7">
    <source>
        <dbReference type="EMBL" id="QTA90056.1"/>
    </source>
</evidence>
<dbReference type="SUPFAM" id="SSF52467">
    <property type="entry name" value="DHS-like NAD/FAD-binding domain"/>
    <property type="match status" value="1"/>
</dbReference>
<accession>A0A975GQH6</accession>
<gene>
    <name evidence="7" type="primary">etfA2</name>
    <name evidence="7" type="ORF">dnm_061170</name>
</gene>
<proteinExistence type="inferred from homology"/>
<dbReference type="RefSeq" id="WP_207678431.1">
    <property type="nucleotide sequence ID" value="NZ_CP061800.1"/>
</dbReference>
<feature type="binding site" evidence="5">
    <location>
        <position position="290"/>
    </location>
    <ligand>
        <name>FAD</name>
        <dbReference type="ChEBI" id="CHEBI:57692"/>
    </ligand>
</feature>
<evidence type="ECO:0000256" key="5">
    <source>
        <dbReference type="PIRSR" id="PIRSR000089-1"/>
    </source>
</evidence>
<dbReference type="Gene3D" id="3.40.50.1220">
    <property type="entry name" value="TPP-binding domain"/>
    <property type="match status" value="1"/>
</dbReference>
<dbReference type="FunFam" id="3.40.50.1220:FF:000004">
    <property type="entry name" value="Electron transfer flavoprotein"/>
    <property type="match status" value="1"/>
</dbReference>
<comment type="cofactor">
    <cofactor evidence="5">
        <name>FAD</name>
        <dbReference type="ChEBI" id="CHEBI:57692"/>
    </cofactor>
    <text evidence="5">Binds 1 FAD per dimer.</text>
</comment>